<dbReference type="Pfam" id="PF13523">
    <property type="entry name" value="Acetyltransf_8"/>
    <property type="match status" value="1"/>
</dbReference>
<evidence type="ECO:0000259" key="2">
    <source>
        <dbReference type="PROSITE" id="PS51186"/>
    </source>
</evidence>
<dbReference type="InterPro" id="IPR016181">
    <property type="entry name" value="Acyl_CoA_acyltransferase"/>
</dbReference>
<dbReference type="PATRIC" id="fig|1300222.3.peg.1734"/>
<dbReference type="STRING" id="1300222.I532_08427"/>
<comment type="caution">
    <text evidence="3">The sequence shown here is derived from an EMBL/GenBank/DDBJ whole genome shotgun (WGS) entry which is preliminary data.</text>
</comment>
<dbReference type="Gene3D" id="3.40.630.30">
    <property type="match status" value="1"/>
</dbReference>
<keyword evidence="1" id="KW-0046">Antibiotic resistance</keyword>
<reference evidence="3 4" key="1">
    <citation type="submission" date="2013-03" db="EMBL/GenBank/DDBJ databases">
        <title>Assembly of a new bacterial strain Brevibacillus borstelensis AK1.</title>
        <authorList>
            <person name="Rajan I."/>
            <person name="PoliReddy D."/>
            <person name="Sugumar T."/>
            <person name="Rathinam K."/>
            <person name="Alqarawi S."/>
            <person name="Khalil A.B."/>
            <person name="Sivakumar N."/>
        </authorList>
    </citation>
    <scope>NUCLEOTIDE SEQUENCE [LARGE SCALE GENOMIC DNA]</scope>
    <source>
        <strain evidence="3 4">AK1</strain>
    </source>
</reference>
<dbReference type="CDD" id="cd04301">
    <property type="entry name" value="NAT_SF"/>
    <property type="match status" value="1"/>
</dbReference>
<gene>
    <name evidence="3" type="ORF">I532_08427</name>
</gene>
<name>M8E0G9_9BACL</name>
<evidence type="ECO:0000313" key="3">
    <source>
        <dbReference type="EMBL" id="EMT52791.1"/>
    </source>
</evidence>
<dbReference type="GO" id="GO:0016410">
    <property type="term" value="F:N-acyltransferase activity"/>
    <property type="evidence" value="ECO:0007669"/>
    <property type="project" value="TreeGrafter"/>
</dbReference>
<keyword evidence="4" id="KW-1185">Reference proteome</keyword>
<sequence length="179" mass="21215">MREERQLGIRKLAPEDAVHLRVWLNDERVLTYYEGRDRPHDDAMIRANFFPEDDEGVSRFLVLFGEEPIGYVQYYPVDSQDKLAYGYSPDEAIYGMDQFIGEPVYWNKGLGSRLVSSVVQALSTEKHATRVIMDPQAWNRRAIRCYEKCGFRKVKLLPRHEWHEGKKRNCWLMEWRAED</sequence>
<dbReference type="PROSITE" id="PS51186">
    <property type="entry name" value="GNAT"/>
    <property type="match status" value="1"/>
</dbReference>
<feature type="domain" description="N-acetyltransferase" evidence="2">
    <location>
        <begin position="7"/>
        <end position="178"/>
    </location>
</feature>
<dbReference type="GO" id="GO:0046677">
    <property type="term" value="P:response to antibiotic"/>
    <property type="evidence" value="ECO:0007669"/>
    <property type="project" value="UniProtKB-KW"/>
</dbReference>
<accession>M8E0G9</accession>
<dbReference type="OrthoDB" id="9795206at2"/>
<dbReference type="SUPFAM" id="SSF55729">
    <property type="entry name" value="Acyl-CoA N-acyltransferases (Nat)"/>
    <property type="match status" value="1"/>
</dbReference>
<evidence type="ECO:0000256" key="1">
    <source>
        <dbReference type="ARBA" id="ARBA00023251"/>
    </source>
</evidence>
<dbReference type="PANTHER" id="PTHR31438">
    <property type="entry name" value="LYSINE N-ACYLTRANSFERASE C17G9.06C-RELATED"/>
    <property type="match status" value="1"/>
</dbReference>
<proteinExistence type="predicted"/>
<evidence type="ECO:0000313" key="4">
    <source>
        <dbReference type="Proteomes" id="UP000012081"/>
    </source>
</evidence>
<dbReference type="EMBL" id="APBN01000003">
    <property type="protein sequence ID" value="EMT52791.1"/>
    <property type="molecule type" value="Genomic_DNA"/>
</dbReference>
<dbReference type="InterPro" id="IPR000182">
    <property type="entry name" value="GNAT_dom"/>
</dbReference>
<dbReference type="PANTHER" id="PTHR31438:SF1">
    <property type="entry name" value="LYSINE N-ACYLTRANSFERASE C17G9.06C-RELATED"/>
    <property type="match status" value="1"/>
</dbReference>
<dbReference type="AlphaFoldDB" id="M8E0G9"/>
<protein>
    <recommendedName>
        <fullName evidence="2">N-acetyltransferase domain-containing protein</fullName>
    </recommendedName>
</protein>
<dbReference type="Proteomes" id="UP000012081">
    <property type="component" value="Unassembled WGS sequence"/>
</dbReference>
<organism evidence="3 4">
    <name type="scientific">Brevibacillus borstelensis AK1</name>
    <dbReference type="NCBI Taxonomy" id="1300222"/>
    <lineage>
        <taxon>Bacteria</taxon>
        <taxon>Bacillati</taxon>
        <taxon>Bacillota</taxon>
        <taxon>Bacilli</taxon>
        <taxon>Bacillales</taxon>
        <taxon>Paenibacillaceae</taxon>
        <taxon>Brevibacillus</taxon>
    </lineage>
</organism>